<evidence type="ECO:0000256" key="4">
    <source>
        <dbReference type="ARBA" id="ARBA00022723"/>
    </source>
</evidence>
<evidence type="ECO:0000313" key="14">
    <source>
        <dbReference type="EMBL" id="HHS63001.1"/>
    </source>
</evidence>
<dbReference type="GO" id="GO:0008821">
    <property type="term" value="F:crossover junction DNA endonuclease activity"/>
    <property type="evidence" value="ECO:0007669"/>
    <property type="project" value="UniProtKB-UniRule"/>
</dbReference>
<dbReference type="InterPro" id="IPR002176">
    <property type="entry name" value="X-over_junc_endoDNase_RuvC"/>
</dbReference>
<evidence type="ECO:0000256" key="7">
    <source>
        <dbReference type="ARBA" id="ARBA00022801"/>
    </source>
</evidence>
<organism evidence="14">
    <name type="scientific">candidate division WOR-3 bacterium</name>
    <dbReference type="NCBI Taxonomy" id="2052148"/>
    <lineage>
        <taxon>Bacteria</taxon>
        <taxon>Bacteria division WOR-3</taxon>
    </lineage>
</organism>
<evidence type="ECO:0000256" key="13">
    <source>
        <dbReference type="NCBIfam" id="TIGR00228"/>
    </source>
</evidence>
<evidence type="ECO:0000256" key="8">
    <source>
        <dbReference type="ARBA" id="ARBA00022842"/>
    </source>
</evidence>
<dbReference type="NCBIfam" id="TIGR00228">
    <property type="entry name" value="ruvC"/>
    <property type="match status" value="1"/>
</dbReference>
<evidence type="ECO:0000256" key="5">
    <source>
        <dbReference type="ARBA" id="ARBA00022759"/>
    </source>
</evidence>
<accession>A0A7C6EHK6</accession>
<proteinExistence type="inferred from homology"/>
<evidence type="ECO:0000256" key="6">
    <source>
        <dbReference type="ARBA" id="ARBA00022763"/>
    </source>
</evidence>
<dbReference type="Pfam" id="PF02075">
    <property type="entry name" value="RuvC"/>
    <property type="match status" value="1"/>
</dbReference>
<gene>
    <name evidence="14" type="primary">ruvC</name>
    <name evidence="14" type="ORF">ENV70_05250</name>
</gene>
<comment type="caution">
    <text evidence="14">The sequence shown here is derived from an EMBL/GenBank/DDBJ whole genome shotgun (WGS) entry which is preliminary data.</text>
</comment>
<keyword evidence="6" id="KW-0227">DNA damage</keyword>
<keyword evidence="9" id="KW-0238">DNA-binding</keyword>
<keyword evidence="7 14" id="KW-0378">Hydrolase</keyword>
<dbReference type="Gene3D" id="3.30.420.10">
    <property type="entry name" value="Ribonuclease H-like superfamily/Ribonuclease H"/>
    <property type="match status" value="1"/>
</dbReference>
<keyword evidence="4" id="KW-0479">Metal-binding</keyword>
<keyword evidence="3" id="KW-0540">Nuclease</keyword>
<dbReference type="PANTHER" id="PTHR30194">
    <property type="entry name" value="CROSSOVER JUNCTION ENDODEOXYRIBONUCLEASE RUVC"/>
    <property type="match status" value="1"/>
</dbReference>
<keyword evidence="8" id="KW-0460">Magnesium</keyword>
<dbReference type="GO" id="GO:0046872">
    <property type="term" value="F:metal ion binding"/>
    <property type="evidence" value="ECO:0007669"/>
    <property type="project" value="UniProtKB-KW"/>
</dbReference>
<keyword evidence="10" id="KW-0233">DNA recombination</keyword>
<evidence type="ECO:0000256" key="10">
    <source>
        <dbReference type="ARBA" id="ARBA00023172"/>
    </source>
</evidence>
<dbReference type="AlphaFoldDB" id="A0A7C6EHK6"/>
<dbReference type="EC" id="3.1.21.10" evidence="13"/>
<keyword evidence="11" id="KW-0234">DNA repair</keyword>
<dbReference type="FunFam" id="3.30.420.10:FF:000002">
    <property type="entry name" value="Crossover junction endodeoxyribonuclease RuvC"/>
    <property type="match status" value="1"/>
</dbReference>
<dbReference type="EMBL" id="DTHJ01000110">
    <property type="protein sequence ID" value="HHS63001.1"/>
    <property type="molecule type" value="Genomic_DNA"/>
</dbReference>
<dbReference type="GO" id="GO:0003677">
    <property type="term" value="F:DNA binding"/>
    <property type="evidence" value="ECO:0007669"/>
    <property type="project" value="UniProtKB-KW"/>
</dbReference>
<evidence type="ECO:0000256" key="11">
    <source>
        <dbReference type="ARBA" id="ARBA00023204"/>
    </source>
</evidence>
<name>A0A7C6EHK6_UNCW3</name>
<protein>
    <recommendedName>
        <fullName evidence="13">Crossover junction endodeoxyribonuclease RuvC</fullName>
        <ecNumber evidence="13">3.1.21.10</ecNumber>
    </recommendedName>
</protein>
<dbReference type="CDD" id="cd16962">
    <property type="entry name" value="RuvC"/>
    <property type="match status" value="1"/>
</dbReference>
<dbReference type="GO" id="GO:0006310">
    <property type="term" value="P:DNA recombination"/>
    <property type="evidence" value="ECO:0007669"/>
    <property type="project" value="UniProtKB-UniRule"/>
</dbReference>
<evidence type="ECO:0000256" key="3">
    <source>
        <dbReference type="ARBA" id="ARBA00022722"/>
    </source>
</evidence>
<evidence type="ECO:0000256" key="12">
    <source>
        <dbReference type="ARBA" id="ARBA00029354"/>
    </source>
</evidence>
<keyword evidence="5" id="KW-0255">Endonuclease</keyword>
<sequence>MKIMGLDPGVSATGYGIIIDGKKAIFGTIRPNKKNYIEKISFICNEVKSIIKYYRPEVVSLEKAFFQKNVASLIKISELRGALLYLLAQNNINFVEYTPAQIKLTTTGNGRASKKQVRFIMEQTILRNKTRISNHAIDALAIAYTAMRKIKWP</sequence>
<comment type="catalytic activity">
    <reaction evidence="12">
        <text>Endonucleolytic cleavage at a junction such as a reciprocal single-stranded crossover between two homologous DNA duplexes (Holliday junction).</text>
        <dbReference type="EC" id="3.1.21.10"/>
    </reaction>
</comment>
<dbReference type="InterPro" id="IPR036397">
    <property type="entry name" value="RNaseH_sf"/>
</dbReference>
<dbReference type="PRINTS" id="PR00696">
    <property type="entry name" value="RSOLVASERUVC"/>
</dbReference>
<keyword evidence="2" id="KW-0963">Cytoplasm</keyword>
<evidence type="ECO:0000256" key="9">
    <source>
        <dbReference type="ARBA" id="ARBA00023125"/>
    </source>
</evidence>
<reference evidence="14" key="1">
    <citation type="journal article" date="2020" name="mSystems">
        <title>Genome- and Community-Level Interaction Insights into Carbon Utilization and Element Cycling Functions of Hydrothermarchaeota in Hydrothermal Sediment.</title>
        <authorList>
            <person name="Zhou Z."/>
            <person name="Liu Y."/>
            <person name="Xu W."/>
            <person name="Pan J."/>
            <person name="Luo Z.H."/>
            <person name="Li M."/>
        </authorList>
    </citation>
    <scope>NUCLEOTIDE SEQUENCE [LARGE SCALE GENOMIC DNA]</scope>
    <source>
        <strain evidence="14">SpSt-783</strain>
    </source>
</reference>
<dbReference type="GO" id="GO:0006281">
    <property type="term" value="P:DNA repair"/>
    <property type="evidence" value="ECO:0007669"/>
    <property type="project" value="UniProtKB-KW"/>
</dbReference>
<dbReference type="SUPFAM" id="SSF53098">
    <property type="entry name" value="Ribonuclease H-like"/>
    <property type="match status" value="1"/>
</dbReference>
<evidence type="ECO:0000256" key="1">
    <source>
        <dbReference type="ARBA" id="ARBA00009518"/>
    </source>
</evidence>
<dbReference type="InterPro" id="IPR012337">
    <property type="entry name" value="RNaseH-like_sf"/>
</dbReference>
<comment type="similarity">
    <text evidence="1">Belongs to the RuvC family.</text>
</comment>
<dbReference type="PANTHER" id="PTHR30194:SF3">
    <property type="entry name" value="CROSSOVER JUNCTION ENDODEOXYRIBONUCLEASE RUVC"/>
    <property type="match status" value="1"/>
</dbReference>
<evidence type="ECO:0000256" key="2">
    <source>
        <dbReference type="ARBA" id="ARBA00022490"/>
    </source>
</evidence>